<evidence type="ECO:0000313" key="3">
    <source>
        <dbReference type="EMBL" id="CZR57585.1"/>
    </source>
</evidence>
<dbReference type="Gene3D" id="1.10.510.10">
    <property type="entry name" value="Transferase(Phosphotransferase) domain 1"/>
    <property type="match status" value="1"/>
</dbReference>
<feature type="region of interest" description="Disordered" evidence="1">
    <location>
        <begin position="99"/>
        <end position="135"/>
    </location>
</feature>
<feature type="region of interest" description="Disordered" evidence="1">
    <location>
        <begin position="888"/>
        <end position="907"/>
    </location>
</feature>
<gene>
    <name evidence="3" type="ORF">PAC_07474</name>
</gene>
<dbReference type="GO" id="GO:0005524">
    <property type="term" value="F:ATP binding"/>
    <property type="evidence" value="ECO:0007669"/>
    <property type="project" value="InterPro"/>
</dbReference>
<feature type="compositionally biased region" description="Low complexity" evidence="1">
    <location>
        <begin position="116"/>
        <end position="135"/>
    </location>
</feature>
<keyword evidence="4" id="KW-1185">Reference proteome</keyword>
<accession>A0A1L7WXV6</accession>
<dbReference type="GO" id="GO:0004674">
    <property type="term" value="F:protein serine/threonine kinase activity"/>
    <property type="evidence" value="ECO:0007669"/>
    <property type="project" value="TreeGrafter"/>
</dbReference>
<evidence type="ECO:0000259" key="2">
    <source>
        <dbReference type="PROSITE" id="PS50011"/>
    </source>
</evidence>
<evidence type="ECO:0000313" key="4">
    <source>
        <dbReference type="Proteomes" id="UP000184330"/>
    </source>
</evidence>
<name>A0A1L7WXV6_9HELO</name>
<feature type="domain" description="Protein kinase" evidence="2">
    <location>
        <begin position="567"/>
        <end position="871"/>
    </location>
</feature>
<feature type="compositionally biased region" description="Low complexity" evidence="1">
    <location>
        <begin position="383"/>
        <end position="393"/>
    </location>
</feature>
<proteinExistence type="predicted"/>
<sequence length="963" mass="108691">MAKPISASHDECIKAFEELLNICQSPDITADIENEFGRYKVWASNVGTPYYGHTYRISQGYRLKDASFYRDRILEMLRDLISTLQRVTSVVEGESLPFEEQNVASESQLDPDDSSDLASNSIASSGSSSSSDSQIGASNVSFVRALVASIDKKPTITTPETLRPGKAQERKSRPNTEISLSREAIKDILNSLYKIATVIRRPLPSDRNTKSMGIDIHHFAEFDQRYVCESFLLQILSSCLDWSPWTQYKATTFVAPARAPMVVEEVVSVADTSSSYQSTNSGREILRIPPRPKSLLGEELEIFERLYCHVLCEITSFQSWNFRRPLAQGPSSCPLCLKIPRKLESHLARHHAQLALFAIPRVFFSDDGSNSGLTTSEHAAGRSSGSKVSSHSSYQNESYHSDDDHDLENKGMEEISESLAETSQDPIPDDPSFDCQRKLVTVTNVAEDIQGQIPLMEMEKALEYASTVCTVASRLYATLACINKGPDIRGLLAEGITSDDLPFVLGPGKQNKLALTRRNGGMIKTFDFWEDEYLEEFECIHWWMSSPIFKLHQELYEFDDRTILPFVRLHEGPRQGGYSEVYPVRIHPSHHEFWESTGSVDDELLVAIKGLFSDTEIEFQRQRTILTAMNMKTHPYLVKLLATYKYNGKYHLMFPFAPENHRMYWERRPSPAFDKETMVWSLRQMTGLAEGLWRIHIYEVTRALNSDNMLKNVPRGRFGLGHFHGAESRSNVDPDSVFSSPTYEPPECKLRLPVSRAYNIWSLGCLYFEFITWLLKGSLEIDTFSDYRGRVATRSGINDDNVFTIIVDADGTRVATVREQVVAWVDQLHTYDKCSPLVHDLLDLTINGLLVVDTAARYPSSWVFHKLDQHLKKAQADEVYLLTPAPRKLRTTPTHGERPIPEAPIAPQVTFSDSPVQRQGLPPSINRPIFPLPNIAPPRDLVRCALPVSDPTLSSSIKRSNSA</sequence>
<dbReference type="PROSITE" id="PS50011">
    <property type="entry name" value="PROTEIN_KINASE_DOM"/>
    <property type="match status" value="1"/>
</dbReference>
<dbReference type="SMART" id="SM00220">
    <property type="entry name" value="S_TKc"/>
    <property type="match status" value="1"/>
</dbReference>
<dbReference type="InterPro" id="IPR011009">
    <property type="entry name" value="Kinase-like_dom_sf"/>
</dbReference>
<dbReference type="Pfam" id="PF00069">
    <property type="entry name" value="Pkinase"/>
    <property type="match status" value="1"/>
</dbReference>
<dbReference type="SUPFAM" id="SSF56112">
    <property type="entry name" value="Protein kinase-like (PK-like)"/>
    <property type="match status" value="1"/>
</dbReference>
<feature type="region of interest" description="Disordered" evidence="1">
    <location>
        <begin position="156"/>
        <end position="177"/>
    </location>
</feature>
<organism evidence="3 4">
    <name type="scientific">Phialocephala subalpina</name>
    <dbReference type="NCBI Taxonomy" id="576137"/>
    <lineage>
        <taxon>Eukaryota</taxon>
        <taxon>Fungi</taxon>
        <taxon>Dikarya</taxon>
        <taxon>Ascomycota</taxon>
        <taxon>Pezizomycotina</taxon>
        <taxon>Leotiomycetes</taxon>
        <taxon>Helotiales</taxon>
        <taxon>Mollisiaceae</taxon>
        <taxon>Phialocephala</taxon>
        <taxon>Phialocephala fortinii species complex</taxon>
    </lineage>
</organism>
<dbReference type="InterPro" id="IPR000719">
    <property type="entry name" value="Prot_kinase_dom"/>
</dbReference>
<feature type="region of interest" description="Disordered" evidence="1">
    <location>
        <begin position="373"/>
        <end position="407"/>
    </location>
</feature>
<dbReference type="PANTHER" id="PTHR24359:SF1">
    <property type="entry name" value="INHIBITOR OF NUCLEAR FACTOR KAPPA-B KINASE EPSILON SUBUNIT HOMOLOG 1-RELATED"/>
    <property type="match status" value="1"/>
</dbReference>
<reference evidence="3 4" key="1">
    <citation type="submission" date="2016-03" db="EMBL/GenBank/DDBJ databases">
        <authorList>
            <person name="Ploux O."/>
        </authorList>
    </citation>
    <scope>NUCLEOTIDE SEQUENCE [LARGE SCALE GENOMIC DNA]</scope>
    <source>
        <strain evidence="3 4">UAMH 11012</strain>
    </source>
</reference>
<dbReference type="EMBL" id="FJOG01000010">
    <property type="protein sequence ID" value="CZR57585.1"/>
    <property type="molecule type" value="Genomic_DNA"/>
</dbReference>
<dbReference type="OrthoDB" id="1046782at2759"/>
<dbReference type="PANTHER" id="PTHR24359">
    <property type="entry name" value="SERINE/THREONINE-PROTEIN KINASE SBK1"/>
    <property type="match status" value="1"/>
</dbReference>
<evidence type="ECO:0000256" key="1">
    <source>
        <dbReference type="SAM" id="MobiDB-lite"/>
    </source>
</evidence>
<dbReference type="Proteomes" id="UP000184330">
    <property type="component" value="Unassembled WGS sequence"/>
</dbReference>
<dbReference type="AlphaFoldDB" id="A0A1L7WXV6"/>
<dbReference type="STRING" id="576137.A0A1L7WXV6"/>
<protein>
    <recommendedName>
        <fullName evidence="2">Protein kinase domain-containing protein</fullName>
    </recommendedName>
</protein>